<dbReference type="AlphaFoldDB" id="A0A517YQG9"/>
<reference evidence="1 2" key="1">
    <citation type="submission" date="2019-02" db="EMBL/GenBank/DDBJ databases">
        <title>Deep-cultivation of Planctomycetes and their phenomic and genomic characterization uncovers novel biology.</title>
        <authorList>
            <person name="Wiegand S."/>
            <person name="Jogler M."/>
            <person name="Boedeker C."/>
            <person name="Pinto D."/>
            <person name="Vollmers J."/>
            <person name="Rivas-Marin E."/>
            <person name="Kohn T."/>
            <person name="Peeters S.H."/>
            <person name="Heuer A."/>
            <person name="Rast P."/>
            <person name="Oberbeckmann S."/>
            <person name="Bunk B."/>
            <person name="Jeske O."/>
            <person name="Meyerdierks A."/>
            <person name="Storesund J.E."/>
            <person name="Kallscheuer N."/>
            <person name="Luecker S."/>
            <person name="Lage O.M."/>
            <person name="Pohl T."/>
            <person name="Merkel B.J."/>
            <person name="Hornburger P."/>
            <person name="Mueller R.-W."/>
            <person name="Bruemmer F."/>
            <person name="Labrenz M."/>
            <person name="Spormann A.M."/>
            <person name="Op den Camp H."/>
            <person name="Overmann J."/>
            <person name="Amann R."/>
            <person name="Jetten M.S.M."/>
            <person name="Mascher T."/>
            <person name="Medema M.H."/>
            <person name="Devos D.P."/>
            <person name="Kaster A.-K."/>
            <person name="Ovreas L."/>
            <person name="Rohde M."/>
            <person name="Galperin M.Y."/>
            <person name="Jogler C."/>
        </authorList>
    </citation>
    <scope>NUCLEOTIDE SEQUENCE [LARGE SCALE GENOMIC DNA]</scope>
    <source>
        <strain evidence="1 2">KS4</strain>
    </source>
</reference>
<accession>A0A517YQG9</accession>
<proteinExistence type="predicted"/>
<evidence type="ECO:0000313" key="1">
    <source>
        <dbReference type="EMBL" id="QDU32473.1"/>
    </source>
</evidence>
<sequence length="144" mass="16442">MRHITTIILALLLLTTLGCESVEVVFTPPNSDFIQIDHSRDQIDQSVVAEIKAAQKLDFANQQHDALKDIANRHNLYRHSQLALARAAFTLDFSSQQTDILITLANRYDFHPQTKTYILENIDRLDFSSDQRRILKVINNSAAH</sequence>
<gene>
    <name evidence="1" type="ORF">KS4_05050</name>
</gene>
<evidence type="ECO:0008006" key="3">
    <source>
        <dbReference type="Google" id="ProtNLM"/>
    </source>
</evidence>
<dbReference type="EMBL" id="CP036425">
    <property type="protein sequence ID" value="QDU32473.1"/>
    <property type="molecule type" value="Genomic_DNA"/>
</dbReference>
<dbReference type="PROSITE" id="PS51257">
    <property type="entry name" value="PROKAR_LIPOPROTEIN"/>
    <property type="match status" value="1"/>
</dbReference>
<organism evidence="1 2">
    <name type="scientific">Poriferisphaera corsica</name>
    <dbReference type="NCBI Taxonomy" id="2528020"/>
    <lineage>
        <taxon>Bacteria</taxon>
        <taxon>Pseudomonadati</taxon>
        <taxon>Planctomycetota</taxon>
        <taxon>Phycisphaerae</taxon>
        <taxon>Phycisphaerales</taxon>
        <taxon>Phycisphaeraceae</taxon>
        <taxon>Poriferisphaera</taxon>
    </lineage>
</organism>
<dbReference type="KEGG" id="pcor:KS4_05050"/>
<name>A0A517YQG9_9BACT</name>
<protein>
    <recommendedName>
        <fullName evidence="3">DUF4476 domain-containing protein</fullName>
    </recommendedName>
</protein>
<evidence type="ECO:0000313" key="2">
    <source>
        <dbReference type="Proteomes" id="UP000317369"/>
    </source>
</evidence>
<dbReference type="Proteomes" id="UP000317369">
    <property type="component" value="Chromosome"/>
</dbReference>
<keyword evidence="2" id="KW-1185">Reference proteome</keyword>
<dbReference type="RefSeq" id="WP_145074114.1">
    <property type="nucleotide sequence ID" value="NZ_CP036425.1"/>
</dbReference>